<sequence length="422" mass="47720">MAILNQIEAFQPEKGASWELYVERLNFYFEANDITSAEKKRAILMSVCGKCVEAPSEIVFRLRFHKRSQRPNESIPEYVAALMHLSENCNFGKTLDDMLRDRLVGGVRDEVIQRGLLAEPNLTFDLAQEIAIAAETAQRNTEEIRTSNNDPAFISTVEILSLSTEPDQVTKNDTIKEVVNPKSGDDTTSVVETMKLASILRIFIDVSKMKSYQRVEECISYCARKKIRDKGLAERLTAVKNNLVNDVKILLCEEYSKTPDVAALIESINTIKNLVESLNEKLEDHLNTTTVRINNAVLHCEQKVTALETTVLGQTKNITDFQQNLLACMDLTEYLLKSTLVQLFEELFSNFSKTAPPAAAQKAARRRDSLPTCSERIASLARKNDIVFHFARHDPDLEAAILAQDEEKIHEILERLEKIVRT</sequence>
<dbReference type="STRING" id="6334.A0A0V1BVG6"/>
<gene>
    <name evidence="2" type="ORF">T01_4823</name>
</gene>
<reference evidence="2 3" key="1">
    <citation type="submission" date="2015-01" db="EMBL/GenBank/DDBJ databases">
        <title>Evolution of Trichinella species and genotypes.</title>
        <authorList>
            <person name="Korhonen P.K."/>
            <person name="Edoardo P."/>
            <person name="Giuseppe L.R."/>
            <person name="Gasser R.B."/>
        </authorList>
    </citation>
    <scope>NUCLEOTIDE SEQUENCE [LARGE SCALE GENOMIC DNA]</scope>
    <source>
        <strain evidence="2">ISS3</strain>
    </source>
</reference>
<dbReference type="PANTHER" id="PTHR33198:SF19">
    <property type="entry name" value="CCHC-TYPE DOMAIN-CONTAINING PROTEIN"/>
    <property type="match status" value="1"/>
</dbReference>
<proteinExistence type="predicted"/>
<comment type="caution">
    <text evidence="2">The sequence shown here is derived from an EMBL/GenBank/DDBJ whole genome shotgun (WGS) entry which is preliminary data.</text>
</comment>
<organism evidence="2 3">
    <name type="scientific">Trichinella spiralis</name>
    <name type="common">Trichina worm</name>
    <dbReference type="NCBI Taxonomy" id="6334"/>
    <lineage>
        <taxon>Eukaryota</taxon>
        <taxon>Metazoa</taxon>
        <taxon>Ecdysozoa</taxon>
        <taxon>Nematoda</taxon>
        <taxon>Enoplea</taxon>
        <taxon>Dorylaimia</taxon>
        <taxon>Trichinellida</taxon>
        <taxon>Trichinellidae</taxon>
        <taxon>Trichinella</taxon>
    </lineage>
</organism>
<dbReference type="InParanoid" id="A0A0V1BVG6"/>
<feature type="coiled-coil region" evidence="1">
    <location>
        <begin position="261"/>
        <end position="288"/>
    </location>
</feature>
<dbReference type="OrthoDB" id="775972at2759"/>
<accession>A0A0V1BVG6</accession>
<evidence type="ECO:0000256" key="1">
    <source>
        <dbReference type="SAM" id="Coils"/>
    </source>
</evidence>
<dbReference type="AlphaFoldDB" id="A0A0V1BVG6"/>
<dbReference type="Proteomes" id="UP000054776">
    <property type="component" value="Unassembled WGS sequence"/>
</dbReference>
<dbReference type="EMBL" id="JYDH01000011">
    <property type="protein sequence ID" value="KRY40750.1"/>
    <property type="molecule type" value="Genomic_DNA"/>
</dbReference>
<evidence type="ECO:0000313" key="3">
    <source>
        <dbReference type="Proteomes" id="UP000054776"/>
    </source>
</evidence>
<evidence type="ECO:0000313" key="2">
    <source>
        <dbReference type="EMBL" id="KRY40750.1"/>
    </source>
</evidence>
<name>A0A0V1BVG6_TRISP</name>
<keyword evidence="1" id="KW-0175">Coiled coil</keyword>
<dbReference type="PANTHER" id="PTHR33198">
    <property type="entry name" value="ANK_REP_REGION DOMAIN-CONTAINING PROTEIN-RELATED"/>
    <property type="match status" value="1"/>
</dbReference>
<protein>
    <submittedName>
        <fullName evidence="2">Uncharacterized protein</fullName>
    </submittedName>
</protein>
<keyword evidence="3" id="KW-1185">Reference proteome</keyword>